<dbReference type="PROSITE" id="PS51998">
    <property type="entry name" value="DEK_C"/>
    <property type="match status" value="1"/>
</dbReference>
<feature type="region of interest" description="Disordered" evidence="4">
    <location>
        <begin position="61"/>
        <end position="114"/>
    </location>
</feature>
<protein>
    <recommendedName>
        <fullName evidence="5">DEK-C domain-containing protein</fullName>
    </recommendedName>
</protein>
<reference evidence="6" key="1">
    <citation type="submission" date="2022-06" db="EMBL/GenBank/DDBJ databases">
        <title>Uncovering the hologenomic basis of an extraordinary plant invasion.</title>
        <authorList>
            <person name="Bieker V.C."/>
            <person name="Martin M.D."/>
            <person name="Gilbert T."/>
            <person name="Hodgins K."/>
            <person name="Battlay P."/>
            <person name="Petersen B."/>
            <person name="Wilson J."/>
        </authorList>
    </citation>
    <scope>NUCLEOTIDE SEQUENCE</scope>
    <source>
        <strain evidence="6">AA19_3_7</strain>
        <tissue evidence="6">Leaf</tissue>
    </source>
</reference>
<dbReference type="PANTHER" id="PTHR15410:SF2">
    <property type="entry name" value="HIRA-INTERACTING PROTEIN 3"/>
    <property type="match status" value="1"/>
</dbReference>
<evidence type="ECO:0000256" key="2">
    <source>
        <dbReference type="ARBA" id="ARBA00023186"/>
    </source>
</evidence>
<name>A0AAD5G6R6_AMBAR</name>
<proteinExistence type="predicted"/>
<feature type="compositionally biased region" description="Polar residues" evidence="4">
    <location>
        <begin position="241"/>
        <end position="252"/>
    </location>
</feature>
<feature type="compositionally biased region" description="Basic and acidic residues" evidence="4">
    <location>
        <begin position="199"/>
        <end position="223"/>
    </location>
</feature>
<dbReference type="GO" id="GO:0005634">
    <property type="term" value="C:nucleus"/>
    <property type="evidence" value="ECO:0007669"/>
    <property type="project" value="UniProtKB-SubCell"/>
</dbReference>
<dbReference type="AlphaFoldDB" id="A0AAD5G6R6"/>
<feature type="compositionally biased region" description="Basic and acidic residues" evidence="4">
    <location>
        <begin position="66"/>
        <end position="88"/>
    </location>
</feature>
<dbReference type="Proteomes" id="UP001206925">
    <property type="component" value="Unassembled WGS sequence"/>
</dbReference>
<dbReference type="InterPro" id="IPR014876">
    <property type="entry name" value="DEK_C"/>
</dbReference>
<evidence type="ECO:0000256" key="3">
    <source>
        <dbReference type="ARBA" id="ARBA00023242"/>
    </source>
</evidence>
<dbReference type="InterPro" id="IPR019098">
    <property type="entry name" value="Histone_chaperone_domain_CHZ"/>
</dbReference>
<feature type="region of interest" description="Disordered" evidence="4">
    <location>
        <begin position="308"/>
        <end position="461"/>
    </location>
</feature>
<feature type="region of interest" description="Disordered" evidence="4">
    <location>
        <begin position="169"/>
        <end position="261"/>
    </location>
</feature>
<keyword evidence="2" id="KW-0143">Chaperone</keyword>
<feature type="compositionally biased region" description="Basic and acidic residues" evidence="4">
    <location>
        <begin position="100"/>
        <end position="114"/>
    </location>
</feature>
<dbReference type="Pfam" id="PF09649">
    <property type="entry name" value="CHZ"/>
    <property type="match status" value="1"/>
</dbReference>
<feature type="compositionally biased region" description="Polar residues" evidence="4">
    <location>
        <begin position="89"/>
        <end position="99"/>
    </location>
</feature>
<evidence type="ECO:0000256" key="1">
    <source>
        <dbReference type="ARBA" id="ARBA00004123"/>
    </source>
</evidence>
<dbReference type="EMBL" id="JAMZMK010011004">
    <property type="protein sequence ID" value="KAI7729448.1"/>
    <property type="molecule type" value="Genomic_DNA"/>
</dbReference>
<evidence type="ECO:0000256" key="4">
    <source>
        <dbReference type="SAM" id="MobiDB-lite"/>
    </source>
</evidence>
<feature type="compositionally biased region" description="Acidic residues" evidence="4">
    <location>
        <begin position="368"/>
        <end position="390"/>
    </location>
</feature>
<dbReference type="SMART" id="SM01082">
    <property type="entry name" value="CHZ"/>
    <property type="match status" value="1"/>
</dbReference>
<gene>
    <name evidence="6" type="ORF">M8C21_026087</name>
</gene>
<evidence type="ECO:0000313" key="7">
    <source>
        <dbReference type="Proteomes" id="UP001206925"/>
    </source>
</evidence>
<feature type="compositionally biased region" description="Basic and acidic residues" evidence="4">
    <location>
        <begin position="230"/>
        <end position="240"/>
    </location>
</feature>
<dbReference type="InterPro" id="IPR037647">
    <property type="entry name" value="HIRIP3"/>
</dbReference>
<feature type="compositionally biased region" description="Basic and acidic residues" evidence="4">
    <location>
        <begin position="417"/>
        <end position="438"/>
    </location>
</feature>
<comment type="subcellular location">
    <subcellularLocation>
        <location evidence="1">Nucleus</location>
    </subcellularLocation>
</comment>
<comment type="caution">
    <text evidence="6">The sequence shown here is derived from an EMBL/GenBank/DDBJ whole genome shotgun (WGS) entry which is preliminary data.</text>
</comment>
<feature type="domain" description="DEK-C" evidence="5">
    <location>
        <begin position="1"/>
        <end position="59"/>
    </location>
</feature>
<dbReference type="PANTHER" id="PTHR15410">
    <property type="entry name" value="HIRA-INTERACTING PROTEIN 3"/>
    <property type="match status" value="1"/>
</dbReference>
<keyword evidence="7" id="KW-1185">Reference proteome</keyword>
<accession>A0AAD5G6R6</accession>
<organism evidence="6 7">
    <name type="scientific">Ambrosia artemisiifolia</name>
    <name type="common">Common ragweed</name>
    <dbReference type="NCBI Taxonomy" id="4212"/>
    <lineage>
        <taxon>Eukaryota</taxon>
        <taxon>Viridiplantae</taxon>
        <taxon>Streptophyta</taxon>
        <taxon>Embryophyta</taxon>
        <taxon>Tracheophyta</taxon>
        <taxon>Spermatophyta</taxon>
        <taxon>Magnoliopsida</taxon>
        <taxon>eudicotyledons</taxon>
        <taxon>Gunneridae</taxon>
        <taxon>Pentapetalae</taxon>
        <taxon>asterids</taxon>
        <taxon>campanulids</taxon>
        <taxon>Asterales</taxon>
        <taxon>Asteraceae</taxon>
        <taxon>Asteroideae</taxon>
        <taxon>Heliantheae alliance</taxon>
        <taxon>Heliantheae</taxon>
        <taxon>Ambrosia</taxon>
    </lineage>
</organism>
<feature type="compositionally biased region" description="Basic and acidic residues" evidence="4">
    <location>
        <begin position="451"/>
        <end position="461"/>
    </location>
</feature>
<keyword evidence="3" id="KW-0539">Nucleus</keyword>
<evidence type="ECO:0000313" key="6">
    <source>
        <dbReference type="EMBL" id="KAI7729448.1"/>
    </source>
</evidence>
<evidence type="ECO:0000259" key="5">
    <source>
        <dbReference type="PROSITE" id="PS51998"/>
    </source>
</evidence>
<sequence>MESRIRQAMKSRLQHFKDQADSLTFEGVRRLLEKDMVLDTYALDSHKKFVKQCLEKFLSGAEEEDDKAKGEGQTKLEKESVKETKAEDSSVTDLSSPKSETQDEAKEKTPNEDMIKEAIWNKATYFRSKSEELTLASVRRLLEEDLELEKFSLDPFKKLISKQLDEVLNSESNKDAKSSPSHSEDEDVQVEVKRKKKVAVKEKAKKSEETKKRKKPAQETEQPKKKKIKHPEESVKKKNVQDQSSDESSGGNSVKKEVVAPVYGKKVERLKSIIKACGMTVAPTVYKKAKQAPEDKREAVLLKELQQILSKEGLSTDPSEKEIKDVKRRKERAKELEGIDMSNIVQGSRRRSTTFPPPPPKPKQPIESDSEDSEDEDGSEDADGSDDQEEDVHATQSGDDQDEDVKATQSGDDQDEDVKAAKSGDDQDEDVKAAKSGDDQDEDVKATQSGEEVHAETFDSD</sequence>